<dbReference type="Gene3D" id="1.25.40.10">
    <property type="entry name" value="Tetratricopeptide repeat domain"/>
    <property type="match status" value="2"/>
</dbReference>
<evidence type="ECO:0000256" key="5">
    <source>
        <dbReference type="PROSITE-ProRule" id="PRU01091"/>
    </source>
</evidence>
<dbReference type="InterPro" id="IPR001867">
    <property type="entry name" value="OmpR/PhoB-type_DNA-bd"/>
</dbReference>
<name>A0A7Z0WPC6_9PSEU</name>
<dbReference type="SMART" id="SM00028">
    <property type="entry name" value="TPR"/>
    <property type="match status" value="7"/>
</dbReference>
<dbReference type="SUPFAM" id="SSF46894">
    <property type="entry name" value="C-terminal effector domain of the bipartite response regulators"/>
    <property type="match status" value="1"/>
</dbReference>
<gene>
    <name evidence="7" type="ORF">BLA60_11695</name>
</gene>
<keyword evidence="3 5" id="KW-0238">DNA-binding</keyword>
<dbReference type="InterPro" id="IPR005158">
    <property type="entry name" value="BTAD"/>
</dbReference>
<evidence type="ECO:0000256" key="3">
    <source>
        <dbReference type="ARBA" id="ARBA00023125"/>
    </source>
</evidence>
<evidence type="ECO:0000256" key="4">
    <source>
        <dbReference type="ARBA" id="ARBA00023163"/>
    </source>
</evidence>
<proteinExistence type="inferred from homology"/>
<protein>
    <recommendedName>
        <fullName evidence="6">OmpR/PhoB-type domain-containing protein</fullName>
    </recommendedName>
</protein>
<dbReference type="CDD" id="cd15831">
    <property type="entry name" value="BTAD"/>
    <property type="match status" value="1"/>
</dbReference>
<dbReference type="InterPro" id="IPR027417">
    <property type="entry name" value="P-loop_NTPase"/>
</dbReference>
<dbReference type="AlphaFoldDB" id="A0A7Z0WPC6"/>
<keyword evidence="4" id="KW-0804">Transcription</keyword>
<dbReference type="Pfam" id="PF13424">
    <property type="entry name" value="TPR_12"/>
    <property type="match status" value="1"/>
</dbReference>
<dbReference type="InterPro" id="IPR041664">
    <property type="entry name" value="AAA_16"/>
</dbReference>
<feature type="DNA-binding region" description="OmpR/PhoB-type" evidence="5">
    <location>
        <begin position="1"/>
        <end position="80"/>
    </location>
</feature>
<dbReference type="GO" id="GO:0000160">
    <property type="term" value="P:phosphorelay signal transduction system"/>
    <property type="evidence" value="ECO:0007669"/>
    <property type="project" value="InterPro"/>
</dbReference>
<evidence type="ECO:0000259" key="6">
    <source>
        <dbReference type="PROSITE" id="PS51755"/>
    </source>
</evidence>
<dbReference type="Pfam" id="PF13191">
    <property type="entry name" value="AAA_16"/>
    <property type="match status" value="1"/>
</dbReference>
<dbReference type="PROSITE" id="PS51755">
    <property type="entry name" value="OMPR_PHOB"/>
    <property type="match status" value="1"/>
</dbReference>
<dbReference type="Proteomes" id="UP000185696">
    <property type="component" value="Unassembled WGS sequence"/>
</dbReference>
<evidence type="ECO:0000256" key="1">
    <source>
        <dbReference type="ARBA" id="ARBA00005820"/>
    </source>
</evidence>
<keyword evidence="2" id="KW-0805">Transcription regulation</keyword>
<dbReference type="SUPFAM" id="SSF48452">
    <property type="entry name" value="TPR-like"/>
    <property type="match status" value="3"/>
</dbReference>
<dbReference type="Gene3D" id="3.40.50.300">
    <property type="entry name" value="P-loop containing nucleotide triphosphate hydrolases"/>
    <property type="match status" value="1"/>
</dbReference>
<accession>A0A7Z0WPC6</accession>
<dbReference type="GO" id="GO:0043531">
    <property type="term" value="F:ADP binding"/>
    <property type="evidence" value="ECO:0007669"/>
    <property type="project" value="InterPro"/>
</dbReference>
<dbReference type="EMBL" id="MSIF01000004">
    <property type="protein sequence ID" value="OLF11764.1"/>
    <property type="molecule type" value="Genomic_DNA"/>
</dbReference>
<dbReference type="InterPro" id="IPR036388">
    <property type="entry name" value="WH-like_DNA-bd_sf"/>
</dbReference>
<sequence>MSGRLARTLLGVLLIRRNTPVSVDVLVDALWPGDARTGAARRLQLHVSRLRTLVGDPARLVFEQDAYQLTVRPGELDAQTFEDLLDQATELADTDPVRCAALVREALGLWRGEPYGGLDLLLVADEARRLGERRLAGLGLLYRAEIGAGRHAEVLPELVDLAARHPLDERLHGVLITALHRCGRPADALAAYRTIRRNLVEELGIEPGAELRELEARVLAGEPIAPAGGTPPVQRAEVPAQLPRRVRTFVGRDHELADLDDQQRAGDDTGDDTAPVVVISGTAGVGKTTLALRWAHQVRDRFPDGQLYADLLGYSPRQPASAGDVLAGFLRALGVDGAAIPHRLAERAARFRTLLHGRRMLVVLDNAASTEQVRPLLPGGPPAFVLVTSRDALAGLVAMQDAHRIMLDRLPTAEAETLVRSLLGDRASAEPAATRALIDRCARLPLALRVAAELVRAHPTTSVAGLVAELAQEQGQLDWLSIDGDPSTAVGAVFSWSYKHLSDPAGRLFRRLGLPRGRDLDVHALAALAGTPLARTRRVLDELIRANLVEQTQDGRLRQHDLLRAYAADLAVATDSEADRHAALARLFDHYLRCAARAMDAVAPYAAAVRPTVAGTDLVTPDLSTHDLAVAWLDADRANLLLAVEHAAELRWAEFPASLSGVIGRYLSMGGFHEEALGVHERGRVAARALGDRAAQARALIHQGVASKQLGRAESSLVACQQGLVLANAIGDRALEATALNNIAIALFTAGRLRAAADAVARALALYRELAQTGMLVVPLYNLGVLRWRLGERAEATRLFHEALEVAERAGNLAIQSAALCGCARAHLGRGDPEAAIEAARRSVSLACESDDRGAEVEARYVLAVSYRRLGHPEAAWRQHEQAVAVARAIGDNILLVEALNRFAETQAALGARTGALRLHREAVETATAARYRDELARAHTGLGDVYADLGRAEARTHWELARAIYQELDLPDVAELDAKLTG</sequence>
<evidence type="ECO:0000256" key="2">
    <source>
        <dbReference type="ARBA" id="ARBA00023015"/>
    </source>
</evidence>
<dbReference type="PANTHER" id="PTHR35807:SF1">
    <property type="entry name" value="TRANSCRIPTIONAL REGULATOR REDD"/>
    <property type="match status" value="1"/>
</dbReference>
<dbReference type="PRINTS" id="PR00364">
    <property type="entry name" value="DISEASERSIST"/>
</dbReference>
<dbReference type="Gene3D" id="1.10.10.10">
    <property type="entry name" value="Winged helix-like DNA-binding domain superfamily/Winged helix DNA-binding domain"/>
    <property type="match status" value="1"/>
</dbReference>
<dbReference type="InterPro" id="IPR019734">
    <property type="entry name" value="TPR_rpt"/>
</dbReference>
<dbReference type="GO" id="GO:0006355">
    <property type="term" value="P:regulation of DNA-templated transcription"/>
    <property type="evidence" value="ECO:0007669"/>
    <property type="project" value="InterPro"/>
</dbReference>
<dbReference type="SMART" id="SM01043">
    <property type="entry name" value="BTAD"/>
    <property type="match status" value="1"/>
</dbReference>
<organism evidence="7 8">
    <name type="scientific">Actinophytocola xinjiangensis</name>
    <dbReference type="NCBI Taxonomy" id="485602"/>
    <lineage>
        <taxon>Bacteria</taxon>
        <taxon>Bacillati</taxon>
        <taxon>Actinomycetota</taxon>
        <taxon>Actinomycetes</taxon>
        <taxon>Pseudonocardiales</taxon>
        <taxon>Pseudonocardiaceae</taxon>
    </lineage>
</organism>
<dbReference type="InterPro" id="IPR051677">
    <property type="entry name" value="AfsR-DnrI-RedD_regulator"/>
</dbReference>
<dbReference type="Pfam" id="PF03704">
    <property type="entry name" value="BTAD"/>
    <property type="match status" value="1"/>
</dbReference>
<evidence type="ECO:0000313" key="7">
    <source>
        <dbReference type="EMBL" id="OLF11764.1"/>
    </source>
</evidence>
<dbReference type="Pfam" id="PF13374">
    <property type="entry name" value="TPR_10"/>
    <property type="match status" value="1"/>
</dbReference>
<dbReference type="PANTHER" id="PTHR35807">
    <property type="entry name" value="TRANSCRIPTIONAL REGULATOR REDD-RELATED"/>
    <property type="match status" value="1"/>
</dbReference>
<dbReference type="InterPro" id="IPR016032">
    <property type="entry name" value="Sig_transdc_resp-reg_C-effctor"/>
</dbReference>
<dbReference type="InterPro" id="IPR011990">
    <property type="entry name" value="TPR-like_helical_dom_sf"/>
</dbReference>
<evidence type="ECO:0000313" key="8">
    <source>
        <dbReference type="Proteomes" id="UP000185696"/>
    </source>
</evidence>
<comment type="similarity">
    <text evidence="1">Belongs to the AfsR/DnrI/RedD regulatory family.</text>
</comment>
<keyword evidence="8" id="KW-1185">Reference proteome</keyword>
<feature type="domain" description="OmpR/PhoB-type" evidence="6">
    <location>
        <begin position="1"/>
        <end position="80"/>
    </location>
</feature>
<reference evidence="7 8" key="1">
    <citation type="submission" date="2016-12" db="EMBL/GenBank/DDBJ databases">
        <title>The draft genome sequence of Actinophytocola xinjiangensis.</title>
        <authorList>
            <person name="Wang W."/>
            <person name="Yuan L."/>
        </authorList>
    </citation>
    <scope>NUCLEOTIDE SEQUENCE [LARGE SCALE GENOMIC DNA]</scope>
    <source>
        <strain evidence="7 8">CGMCC 4.4663</strain>
    </source>
</reference>
<comment type="caution">
    <text evidence="7">The sequence shown here is derived from an EMBL/GenBank/DDBJ whole genome shotgun (WGS) entry which is preliminary data.</text>
</comment>
<dbReference type="GO" id="GO:0003677">
    <property type="term" value="F:DNA binding"/>
    <property type="evidence" value="ECO:0007669"/>
    <property type="project" value="UniProtKB-UniRule"/>
</dbReference>
<dbReference type="SUPFAM" id="SSF52540">
    <property type="entry name" value="P-loop containing nucleoside triphosphate hydrolases"/>
    <property type="match status" value="1"/>
</dbReference>